<comment type="caution">
    <text evidence="1">The sequence shown here is derived from an EMBL/GenBank/DDBJ whole genome shotgun (WGS) entry which is preliminary data.</text>
</comment>
<dbReference type="STRING" id="1000565.METUNv1_00819"/>
<reference evidence="1 2" key="1">
    <citation type="journal article" date="2011" name="J. Bacteriol.">
        <title>Genome sequence of Methyloversatilis universalis FAM5T, a methylotrophic representative of the order Rhodocyclales.</title>
        <authorList>
            <person name="Kittichotirat W."/>
            <person name="Good N.M."/>
            <person name="Hall R."/>
            <person name="Bringel F."/>
            <person name="Lajus A."/>
            <person name="Medigue C."/>
            <person name="Smalley N.E."/>
            <person name="Beck D."/>
            <person name="Bumgarner R."/>
            <person name="Vuilleumier S."/>
            <person name="Kalyuzhnaya M.G."/>
        </authorList>
    </citation>
    <scope>NUCLEOTIDE SEQUENCE [LARGE SCALE GENOMIC DNA]</scope>
    <source>
        <strain evidence="2">ATCC BAA-1314 / JCM 13912 / FAM5</strain>
    </source>
</reference>
<dbReference type="EMBL" id="AFHG01000030">
    <property type="protein sequence ID" value="EGK72984.1"/>
    <property type="molecule type" value="Genomic_DNA"/>
</dbReference>
<name>F5R917_METUF</name>
<evidence type="ECO:0000313" key="1">
    <source>
        <dbReference type="EMBL" id="EGK72984.1"/>
    </source>
</evidence>
<accession>F5R917</accession>
<dbReference type="SUPFAM" id="SSF50199">
    <property type="entry name" value="Staphylococcal nuclease"/>
    <property type="match status" value="1"/>
</dbReference>
<dbReference type="Proteomes" id="UP000005019">
    <property type="component" value="Unassembled WGS sequence"/>
</dbReference>
<sequence>MMFRRWGLCALTVVFGFSMFQSDDVLAVRTAASGKQVKSAIRPATKIASKKRIAPSAQLAAAATPLAVAVPAFRPPKPPAQRHYAVDGSTFYADGVRVRAAGLEALDVPGASGMAKQRLQQLLDSGRVSIEPLGNDGGDVTLARVRVDGRDLSELISTR</sequence>
<keyword evidence="2" id="KW-1185">Reference proteome</keyword>
<dbReference type="OrthoDB" id="8562885at2"/>
<protein>
    <submittedName>
        <fullName evidence="1">Uncharacterized protein</fullName>
    </submittedName>
</protein>
<dbReference type="AlphaFoldDB" id="F5R917"/>
<organism evidence="1 2">
    <name type="scientific">Methyloversatilis universalis (strain ATCC BAA-1314 / DSM 25237 / JCM 13912 / CCUG 52030 / FAM5)</name>
    <dbReference type="NCBI Taxonomy" id="1000565"/>
    <lineage>
        <taxon>Bacteria</taxon>
        <taxon>Pseudomonadati</taxon>
        <taxon>Pseudomonadota</taxon>
        <taxon>Betaproteobacteria</taxon>
        <taxon>Nitrosomonadales</taxon>
        <taxon>Sterolibacteriaceae</taxon>
        <taxon>Methyloversatilis</taxon>
    </lineage>
</organism>
<dbReference type="InterPro" id="IPR035437">
    <property type="entry name" value="SNase_OB-fold_sf"/>
</dbReference>
<evidence type="ECO:0000313" key="2">
    <source>
        <dbReference type="Proteomes" id="UP000005019"/>
    </source>
</evidence>
<proteinExistence type="predicted"/>
<dbReference type="eggNOG" id="ENOG502ZSTW">
    <property type="taxonomic scope" value="Bacteria"/>
</dbReference>
<gene>
    <name evidence="1" type="ORF">METUNv1_00819</name>
</gene>